<dbReference type="EMBL" id="ARYL01000019">
    <property type="protein sequence ID" value="KDA01945.1"/>
    <property type="molecule type" value="Genomic_DNA"/>
</dbReference>
<dbReference type="InterPro" id="IPR000835">
    <property type="entry name" value="HTH_MarR-typ"/>
</dbReference>
<sequence>MTNPSDLLKSLRQITQAIDLYSKHLLKETGLTSPQLLVLHAVNAQGREKPTDIAKTVNLSQGTITSIVDRLARAGLVARERSAEDKRVIEVVVTEAGRARLKNAPEPLQQNFLAAFNALAEWEKTLLVSSVQRIAAMMHADGLDAAPILEIGDLSPEEAKAQDA</sequence>
<organism evidence="5 6">
    <name type="scientific">Hyphomonas oceanitis SCH89</name>
    <dbReference type="NCBI Taxonomy" id="1280953"/>
    <lineage>
        <taxon>Bacteria</taxon>
        <taxon>Pseudomonadati</taxon>
        <taxon>Pseudomonadota</taxon>
        <taxon>Alphaproteobacteria</taxon>
        <taxon>Hyphomonadales</taxon>
        <taxon>Hyphomonadaceae</taxon>
        <taxon>Hyphomonas</taxon>
    </lineage>
</organism>
<dbReference type="OrthoDB" id="8447118at2"/>
<proteinExistence type="predicted"/>
<dbReference type="SMART" id="SM00347">
    <property type="entry name" value="HTH_MARR"/>
    <property type="match status" value="1"/>
</dbReference>
<evidence type="ECO:0000259" key="4">
    <source>
        <dbReference type="PROSITE" id="PS50995"/>
    </source>
</evidence>
<dbReference type="InterPro" id="IPR036388">
    <property type="entry name" value="WH-like_DNA-bd_sf"/>
</dbReference>
<dbReference type="RefSeq" id="WP_035539220.1">
    <property type="nucleotide sequence ID" value="NZ_ARYL01000019.1"/>
</dbReference>
<gene>
    <name evidence="5" type="ORF">HOC_12847</name>
</gene>
<reference evidence="5 6" key="1">
    <citation type="journal article" date="2014" name="Antonie Van Leeuwenhoek">
        <title>Hyphomonas beringensis sp. nov. and Hyphomonas chukchiensis sp. nov., isolated from surface seawater of the Bering Sea and Chukchi Sea.</title>
        <authorList>
            <person name="Li C."/>
            <person name="Lai Q."/>
            <person name="Li G."/>
            <person name="Dong C."/>
            <person name="Wang J."/>
            <person name="Liao Y."/>
            <person name="Shao Z."/>
        </authorList>
    </citation>
    <scope>NUCLEOTIDE SEQUENCE [LARGE SCALE GENOMIC DNA]</scope>
    <source>
        <strain evidence="5 6">SCH89</strain>
    </source>
</reference>
<dbReference type="GO" id="GO:0003677">
    <property type="term" value="F:DNA binding"/>
    <property type="evidence" value="ECO:0007669"/>
    <property type="project" value="UniProtKB-KW"/>
</dbReference>
<dbReference type="Gene3D" id="1.10.10.10">
    <property type="entry name" value="Winged helix-like DNA-binding domain superfamily/Winged helix DNA-binding domain"/>
    <property type="match status" value="1"/>
</dbReference>
<dbReference type="SUPFAM" id="SSF46785">
    <property type="entry name" value="Winged helix' DNA-binding domain"/>
    <property type="match status" value="1"/>
</dbReference>
<dbReference type="InterPro" id="IPR023187">
    <property type="entry name" value="Tscrpt_reg_MarR-type_CS"/>
</dbReference>
<keyword evidence="2" id="KW-0238">DNA-binding</keyword>
<dbReference type="Pfam" id="PF01047">
    <property type="entry name" value="MarR"/>
    <property type="match status" value="1"/>
</dbReference>
<dbReference type="PROSITE" id="PS01117">
    <property type="entry name" value="HTH_MARR_1"/>
    <property type="match status" value="1"/>
</dbReference>
<dbReference type="PANTHER" id="PTHR42756:SF1">
    <property type="entry name" value="TRANSCRIPTIONAL REPRESSOR OF EMRAB OPERON"/>
    <property type="match status" value="1"/>
</dbReference>
<evidence type="ECO:0000256" key="3">
    <source>
        <dbReference type="ARBA" id="ARBA00023163"/>
    </source>
</evidence>
<evidence type="ECO:0000256" key="2">
    <source>
        <dbReference type="ARBA" id="ARBA00023125"/>
    </source>
</evidence>
<keyword evidence="3" id="KW-0804">Transcription</keyword>
<keyword evidence="6" id="KW-1185">Reference proteome</keyword>
<comment type="caution">
    <text evidence="5">The sequence shown here is derived from an EMBL/GenBank/DDBJ whole genome shotgun (WGS) entry which is preliminary data.</text>
</comment>
<dbReference type="PATRIC" id="fig|1280953.3.peg.2585"/>
<dbReference type="PRINTS" id="PR00598">
    <property type="entry name" value="HTHMARR"/>
</dbReference>
<dbReference type="AlphaFoldDB" id="A0A059G5V4"/>
<name>A0A059G5V4_9PROT</name>
<dbReference type="STRING" id="1280953.HOC_12847"/>
<protein>
    <submittedName>
        <fullName evidence="5">MarR family transcriptional regulator</fullName>
    </submittedName>
</protein>
<dbReference type="PROSITE" id="PS50995">
    <property type="entry name" value="HTH_MARR_2"/>
    <property type="match status" value="1"/>
</dbReference>
<dbReference type="InterPro" id="IPR036390">
    <property type="entry name" value="WH_DNA-bd_sf"/>
</dbReference>
<feature type="domain" description="HTH marR-type" evidence="4">
    <location>
        <begin position="4"/>
        <end position="136"/>
    </location>
</feature>
<dbReference type="PANTHER" id="PTHR42756">
    <property type="entry name" value="TRANSCRIPTIONAL REGULATOR, MARR"/>
    <property type="match status" value="1"/>
</dbReference>
<evidence type="ECO:0000313" key="6">
    <source>
        <dbReference type="Proteomes" id="UP000024942"/>
    </source>
</evidence>
<dbReference type="GO" id="GO:0003700">
    <property type="term" value="F:DNA-binding transcription factor activity"/>
    <property type="evidence" value="ECO:0007669"/>
    <property type="project" value="InterPro"/>
</dbReference>
<evidence type="ECO:0000313" key="5">
    <source>
        <dbReference type="EMBL" id="KDA01945.1"/>
    </source>
</evidence>
<accession>A0A059G5V4</accession>
<evidence type="ECO:0000256" key="1">
    <source>
        <dbReference type="ARBA" id="ARBA00023015"/>
    </source>
</evidence>
<keyword evidence="1" id="KW-0805">Transcription regulation</keyword>
<dbReference type="eggNOG" id="COG1846">
    <property type="taxonomic scope" value="Bacteria"/>
</dbReference>
<dbReference type="Proteomes" id="UP000024942">
    <property type="component" value="Unassembled WGS sequence"/>
</dbReference>